<protein>
    <submittedName>
        <fullName evidence="1">XRE family transcriptional regulator</fullName>
    </submittedName>
</protein>
<evidence type="ECO:0000313" key="2">
    <source>
        <dbReference type="Proteomes" id="UP001589776"/>
    </source>
</evidence>
<name>A0ABV6DN27_9BACL</name>
<organism evidence="1 2">
    <name type="scientific">Paenibacillus chartarius</name>
    <dbReference type="NCBI Taxonomy" id="747481"/>
    <lineage>
        <taxon>Bacteria</taxon>
        <taxon>Bacillati</taxon>
        <taxon>Bacillota</taxon>
        <taxon>Bacilli</taxon>
        <taxon>Bacillales</taxon>
        <taxon>Paenibacillaceae</taxon>
        <taxon>Paenibacillus</taxon>
    </lineage>
</organism>
<sequence length="123" mass="14104">MTTTAAHYDERKLYLAAMEEVTAGDCVPYLNNADDLHKANVHLMTSEEVSEALQALSAAPITKRKDQLLDSDKQAIKAAIMESIEAITVLTHYVAVLCKEYMFSWSCMWKLHRQELHWKQYQN</sequence>
<proteinExistence type="predicted"/>
<dbReference type="Proteomes" id="UP001589776">
    <property type="component" value="Unassembled WGS sequence"/>
</dbReference>
<gene>
    <name evidence="1" type="ORF">ACFFK0_16620</name>
</gene>
<keyword evidence="2" id="KW-1185">Reference proteome</keyword>
<dbReference type="EMBL" id="JBHLWN010000068">
    <property type="protein sequence ID" value="MFC0214054.1"/>
    <property type="molecule type" value="Genomic_DNA"/>
</dbReference>
<comment type="caution">
    <text evidence="1">The sequence shown here is derived from an EMBL/GenBank/DDBJ whole genome shotgun (WGS) entry which is preliminary data.</text>
</comment>
<accession>A0ABV6DN27</accession>
<dbReference type="RefSeq" id="WP_377471392.1">
    <property type="nucleotide sequence ID" value="NZ_JBHLWN010000068.1"/>
</dbReference>
<reference evidence="1 2" key="1">
    <citation type="submission" date="2024-09" db="EMBL/GenBank/DDBJ databases">
        <authorList>
            <person name="Sun Q."/>
            <person name="Mori K."/>
        </authorList>
    </citation>
    <scope>NUCLEOTIDE SEQUENCE [LARGE SCALE GENOMIC DNA]</scope>
    <source>
        <strain evidence="1 2">CCM 7759</strain>
    </source>
</reference>
<evidence type="ECO:0000313" key="1">
    <source>
        <dbReference type="EMBL" id="MFC0214054.1"/>
    </source>
</evidence>